<accession>A0ACA9S2X5</accession>
<evidence type="ECO:0000313" key="2">
    <source>
        <dbReference type="Proteomes" id="UP000789920"/>
    </source>
</evidence>
<feature type="non-terminal residue" evidence="1">
    <location>
        <position position="1"/>
    </location>
</feature>
<sequence length="75" mass="8420">NYIPAIADLGISKLIDASSNENAINGVIPYVTLEVLKEGNIFNSFCPEIPIDIPHELVKLMKRCWDPDPENRIIK</sequence>
<name>A0ACA9S2X5_9GLOM</name>
<proteinExistence type="predicted"/>
<keyword evidence="2" id="KW-1185">Reference proteome</keyword>
<reference evidence="1" key="1">
    <citation type="submission" date="2021-06" db="EMBL/GenBank/DDBJ databases">
        <authorList>
            <person name="Kallberg Y."/>
            <person name="Tangrot J."/>
            <person name="Rosling A."/>
        </authorList>
    </citation>
    <scope>NUCLEOTIDE SEQUENCE</scope>
    <source>
        <strain evidence="1">MA461A</strain>
    </source>
</reference>
<organism evidence="1 2">
    <name type="scientific">Racocetra persica</name>
    <dbReference type="NCBI Taxonomy" id="160502"/>
    <lineage>
        <taxon>Eukaryota</taxon>
        <taxon>Fungi</taxon>
        <taxon>Fungi incertae sedis</taxon>
        <taxon>Mucoromycota</taxon>
        <taxon>Glomeromycotina</taxon>
        <taxon>Glomeromycetes</taxon>
        <taxon>Diversisporales</taxon>
        <taxon>Gigasporaceae</taxon>
        <taxon>Racocetra</taxon>
    </lineage>
</organism>
<dbReference type="Proteomes" id="UP000789920">
    <property type="component" value="Unassembled WGS sequence"/>
</dbReference>
<protein>
    <submittedName>
        <fullName evidence="1">30514_t:CDS:1</fullName>
    </submittedName>
</protein>
<evidence type="ECO:0000313" key="1">
    <source>
        <dbReference type="EMBL" id="CAG8822484.1"/>
    </source>
</evidence>
<comment type="caution">
    <text evidence="1">The sequence shown here is derived from an EMBL/GenBank/DDBJ whole genome shotgun (WGS) entry which is preliminary data.</text>
</comment>
<dbReference type="EMBL" id="CAJVQC010086315">
    <property type="protein sequence ID" value="CAG8822484.1"/>
    <property type="molecule type" value="Genomic_DNA"/>
</dbReference>
<gene>
    <name evidence="1" type="ORF">RPERSI_LOCUS25814</name>
</gene>
<feature type="non-terminal residue" evidence="1">
    <location>
        <position position="75"/>
    </location>
</feature>